<dbReference type="PANTHER" id="PTHR31973">
    <property type="entry name" value="POLYPROTEIN, PUTATIVE-RELATED"/>
    <property type="match status" value="1"/>
</dbReference>
<evidence type="ECO:0000313" key="7">
    <source>
        <dbReference type="EMBL" id="WVZ16588.1"/>
    </source>
</evidence>
<feature type="domain" description="SWIM-type" evidence="6">
    <location>
        <begin position="539"/>
        <end position="571"/>
    </location>
</feature>
<feature type="compositionally biased region" description="Acidic residues" evidence="5">
    <location>
        <begin position="154"/>
        <end position="170"/>
    </location>
</feature>
<keyword evidence="3" id="KW-0862">Zinc</keyword>
<evidence type="ECO:0000313" key="8">
    <source>
        <dbReference type="Proteomes" id="UP001374535"/>
    </source>
</evidence>
<evidence type="ECO:0000256" key="5">
    <source>
        <dbReference type="SAM" id="MobiDB-lite"/>
    </source>
</evidence>
<feature type="compositionally biased region" description="Basic and acidic residues" evidence="5">
    <location>
        <begin position="114"/>
        <end position="125"/>
    </location>
</feature>
<evidence type="ECO:0000256" key="4">
    <source>
        <dbReference type="PROSITE-ProRule" id="PRU00325"/>
    </source>
</evidence>
<dbReference type="PANTHER" id="PTHR31973:SF187">
    <property type="entry name" value="MUTATOR TRANSPOSASE MUDRA PROTEIN"/>
    <property type="match status" value="1"/>
</dbReference>
<keyword evidence="8" id="KW-1185">Reference proteome</keyword>
<keyword evidence="1" id="KW-0479">Metal-binding</keyword>
<sequence>MANSDIKLVFCHGGKFVNEGSFKYEFGQTSTLKIDPDKWSYFEVLSILKEMGYMNVKELWHSVGGGSMLEGRCMSTSQHFHIEWAISPLVVHMVSQPKYGHMLAYEVEPKVERHSAETEVEREGGESQVETEVSEPEVERDQEEEADGAVLGEGDNDVGVEAEGEGDDDGVVLGVGDNDVGVDVEGKGEDDGVVLGRGEGEDEYDVRSWNGSKEDVLNEDHLVEVSVHGDDVEDDLCEGSEQVEVGGPSGSSTSFQHSIMEILGFSQCLKVWKNINEKWGHTSLKKKISHKLLRLLIREALKTINRRDSVDHKRTLDILTFSFDISECDLCVKAPRTPQEDSGDISWKSFLRRKSFLHSWCSSIDQDFYQSLERLLLSYWDYRRLQKRGYLASDLCVPAYTLVRGLERNFVVKTLTIIVHLLPDCGRTLDVGIEAEPIAEEGILAASLTGLLPIFWFWVREKIYIFDVEAYYRFGWVFLKGKYGGELLTALGRNSNDQMLPLACVVMEVENKETLTWILEWLIDDLGGVRRTSTISDNFMVDIDKVDCTWRKWTIIGILCSHAMTAMTFLNINGEDYIHIGLEDKVELARDVGYVDNLEIKEIL</sequence>
<keyword evidence="2 4" id="KW-0863">Zinc-finger</keyword>
<dbReference type="EMBL" id="CP144698">
    <property type="protein sequence ID" value="WVZ16588.1"/>
    <property type="molecule type" value="Genomic_DNA"/>
</dbReference>
<protein>
    <recommendedName>
        <fullName evidence="6">SWIM-type domain-containing protein</fullName>
    </recommendedName>
</protein>
<dbReference type="Proteomes" id="UP001374535">
    <property type="component" value="Chromosome 3"/>
</dbReference>
<reference evidence="7 8" key="1">
    <citation type="journal article" date="2023" name="Life. Sci Alliance">
        <title>Evolutionary insights into 3D genome organization and epigenetic landscape of Vigna mungo.</title>
        <authorList>
            <person name="Junaid A."/>
            <person name="Singh B."/>
            <person name="Bhatia S."/>
        </authorList>
    </citation>
    <scope>NUCLEOTIDE SEQUENCE [LARGE SCALE GENOMIC DNA]</scope>
    <source>
        <strain evidence="7">Urdbean</strain>
    </source>
</reference>
<dbReference type="InterPro" id="IPR006564">
    <property type="entry name" value="Znf_PMZ"/>
</dbReference>
<evidence type="ECO:0000256" key="2">
    <source>
        <dbReference type="ARBA" id="ARBA00022771"/>
    </source>
</evidence>
<accession>A0AAQ3NW20</accession>
<feature type="region of interest" description="Disordered" evidence="5">
    <location>
        <begin position="114"/>
        <end position="172"/>
    </location>
</feature>
<feature type="compositionally biased region" description="Acidic residues" evidence="5">
    <location>
        <begin position="132"/>
        <end position="147"/>
    </location>
</feature>
<dbReference type="Pfam" id="PF26130">
    <property type="entry name" value="PB1-like"/>
    <property type="match status" value="1"/>
</dbReference>
<dbReference type="SMART" id="SM00575">
    <property type="entry name" value="ZnF_PMZ"/>
    <property type="match status" value="1"/>
</dbReference>
<dbReference type="GO" id="GO:0008270">
    <property type="term" value="F:zinc ion binding"/>
    <property type="evidence" value="ECO:0007669"/>
    <property type="project" value="UniProtKB-KW"/>
</dbReference>
<organism evidence="7 8">
    <name type="scientific">Vigna mungo</name>
    <name type="common">Black gram</name>
    <name type="synonym">Phaseolus mungo</name>
    <dbReference type="NCBI Taxonomy" id="3915"/>
    <lineage>
        <taxon>Eukaryota</taxon>
        <taxon>Viridiplantae</taxon>
        <taxon>Streptophyta</taxon>
        <taxon>Embryophyta</taxon>
        <taxon>Tracheophyta</taxon>
        <taxon>Spermatophyta</taxon>
        <taxon>Magnoliopsida</taxon>
        <taxon>eudicotyledons</taxon>
        <taxon>Gunneridae</taxon>
        <taxon>Pentapetalae</taxon>
        <taxon>rosids</taxon>
        <taxon>fabids</taxon>
        <taxon>Fabales</taxon>
        <taxon>Fabaceae</taxon>
        <taxon>Papilionoideae</taxon>
        <taxon>50 kb inversion clade</taxon>
        <taxon>NPAAA clade</taxon>
        <taxon>indigoferoid/millettioid clade</taxon>
        <taxon>Phaseoleae</taxon>
        <taxon>Vigna</taxon>
    </lineage>
</organism>
<dbReference type="AlphaFoldDB" id="A0AAQ3NW20"/>
<dbReference type="PROSITE" id="PS50966">
    <property type="entry name" value="ZF_SWIM"/>
    <property type="match status" value="1"/>
</dbReference>
<evidence type="ECO:0000256" key="1">
    <source>
        <dbReference type="ARBA" id="ARBA00022723"/>
    </source>
</evidence>
<feature type="region of interest" description="Disordered" evidence="5">
    <location>
        <begin position="179"/>
        <end position="198"/>
    </location>
</feature>
<evidence type="ECO:0000259" key="6">
    <source>
        <dbReference type="PROSITE" id="PS50966"/>
    </source>
</evidence>
<evidence type="ECO:0000256" key="3">
    <source>
        <dbReference type="ARBA" id="ARBA00022833"/>
    </source>
</evidence>
<name>A0AAQ3NW20_VIGMU</name>
<gene>
    <name evidence="7" type="ORF">V8G54_009570</name>
</gene>
<proteinExistence type="predicted"/>
<dbReference type="InterPro" id="IPR058594">
    <property type="entry name" value="PB1-like_dom_pln"/>
</dbReference>
<dbReference type="InterPro" id="IPR007527">
    <property type="entry name" value="Znf_SWIM"/>
</dbReference>